<comment type="caution">
    <text evidence="5">The sequence shown here is derived from an EMBL/GenBank/DDBJ whole genome shotgun (WGS) entry which is preliminary data.</text>
</comment>
<feature type="compositionally biased region" description="Gly residues" evidence="2">
    <location>
        <begin position="157"/>
        <end position="175"/>
    </location>
</feature>
<evidence type="ECO:0000256" key="2">
    <source>
        <dbReference type="SAM" id="MobiDB-lite"/>
    </source>
</evidence>
<protein>
    <recommendedName>
        <fullName evidence="4">MurNAc-LAA domain-containing protein</fullName>
    </recommendedName>
</protein>
<dbReference type="Pfam" id="PF01520">
    <property type="entry name" value="Amidase_3"/>
    <property type="match status" value="1"/>
</dbReference>
<evidence type="ECO:0000313" key="5">
    <source>
        <dbReference type="EMBL" id="OXM16564.1"/>
    </source>
</evidence>
<feature type="signal peptide" evidence="3">
    <location>
        <begin position="1"/>
        <end position="20"/>
    </location>
</feature>
<feature type="domain" description="MurNAc-LAA" evidence="4">
    <location>
        <begin position="410"/>
        <end position="518"/>
    </location>
</feature>
<organism evidence="5 6">
    <name type="scientific">Paenibacillus herberti</name>
    <dbReference type="NCBI Taxonomy" id="1619309"/>
    <lineage>
        <taxon>Bacteria</taxon>
        <taxon>Bacillati</taxon>
        <taxon>Bacillota</taxon>
        <taxon>Bacilli</taxon>
        <taxon>Bacillales</taxon>
        <taxon>Paenibacillaceae</taxon>
        <taxon>Paenibacillus</taxon>
    </lineage>
</organism>
<dbReference type="SUPFAM" id="SSF53187">
    <property type="entry name" value="Zn-dependent exopeptidases"/>
    <property type="match status" value="1"/>
</dbReference>
<dbReference type="SUPFAM" id="SSF55383">
    <property type="entry name" value="Copper amine oxidase, domain N"/>
    <property type="match status" value="1"/>
</dbReference>
<dbReference type="InterPro" id="IPR036582">
    <property type="entry name" value="Mao_N_sf"/>
</dbReference>
<name>A0A229P3P6_9BACL</name>
<dbReference type="SMART" id="SM00646">
    <property type="entry name" value="Ami_3"/>
    <property type="match status" value="1"/>
</dbReference>
<dbReference type="Proteomes" id="UP000215145">
    <property type="component" value="Unassembled WGS sequence"/>
</dbReference>
<dbReference type="AlphaFoldDB" id="A0A229P3P6"/>
<dbReference type="GO" id="GO:0008745">
    <property type="term" value="F:N-acetylmuramoyl-L-alanine amidase activity"/>
    <property type="evidence" value="ECO:0007669"/>
    <property type="project" value="InterPro"/>
</dbReference>
<dbReference type="OrthoDB" id="9806267at2"/>
<dbReference type="GO" id="GO:0030288">
    <property type="term" value="C:outer membrane-bounded periplasmic space"/>
    <property type="evidence" value="ECO:0007669"/>
    <property type="project" value="TreeGrafter"/>
</dbReference>
<evidence type="ECO:0000256" key="1">
    <source>
        <dbReference type="ARBA" id="ARBA00022801"/>
    </source>
</evidence>
<evidence type="ECO:0000313" key="6">
    <source>
        <dbReference type="Proteomes" id="UP000215145"/>
    </source>
</evidence>
<dbReference type="Pfam" id="PF07833">
    <property type="entry name" value="Cu_amine_oxidN1"/>
    <property type="match status" value="1"/>
</dbReference>
<gene>
    <name evidence="5" type="ORF">CGZ75_07840</name>
</gene>
<keyword evidence="3" id="KW-0732">Signal</keyword>
<dbReference type="PANTHER" id="PTHR30404">
    <property type="entry name" value="N-ACETYLMURAMOYL-L-ALANINE AMIDASE"/>
    <property type="match status" value="1"/>
</dbReference>
<feature type="compositionally biased region" description="Gly residues" evidence="2">
    <location>
        <begin position="183"/>
        <end position="209"/>
    </location>
</feature>
<dbReference type="InterPro" id="IPR050695">
    <property type="entry name" value="N-acetylmuramoyl_amidase_3"/>
</dbReference>
<dbReference type="InterPro" id="IPR002508">
    <property type="entry name" value="MurNAc-LAA_cat"/>
</dbReference>
<dbReference type="GO" id="GO:0009253">
    <property type="term" value="P:peptidoglycan catabolic process"/>
    <property type="evidence" value="ECO:0007669"/>
    <property type="project" value="InterPro"/>
</dbReference>
<dbReference type="Gene3D" id="3.40.630.40">
    <property type="entry name" value="Zn-dependent exopeptidases"/>
    <property type="match status" value="1"/>
</dbReference>
<reference evidence="5 6" key="1">
    <citation type="submission" date="2017-07" db="EMBL/GenBank/DDBJ databases">
        <title>Paenibacillus herberti R33 genome sequencing and assembly.</title>
        <authorList>
            <person name="Su W."/>
        </authorList>
    </citation>
    <scope>NUCLEOTIDE SEQUENCE [LARGE SCALE GENOMIC DNA]</scope>
    <source>
        <strain evidence="5 6">R33</strain>
    </source>
</reference>
<evidence type="ECO:0000256" key="3">
    <source>
        <dbReference type="SAM" id="SignalP"/>
    </source>
</evidence>
<keyword evidence="1" id="KW-0378">Hydrolase</keyword>
<dbReference type="InterPro" id="IPR012854">
    <property type="entry name" value="Cu_amine_oxidase-like_N"/>
</dbReference>
<dbReference type="RefSeq" id="WP_089523648.1">
    <property type="nucleotide sequence ID" value="NZ_NMUQ01000001.1"/>
</dbReference>
<dbReference type="CDD" id="cd02696">
    <property type="entry name" value="MurNAc-LAA"/>
    <property type="match status" value="1"/>
</dbReference>
<proteinExistence type="predicted"/>
<evidence type="ECO:0000259" key="4">
    <source>
        <dbReference type="SMART" id="SM00646"/>
    </source>
</evidence>
<keyword evidence="6" id="KW-1185">Reference proteome</keyword>
<feature type="chain" id="PRO_5038370364" description="MurNAc-LAA domain-containing protein" evidence="3">
    <location>
        <begin position="21"/>
        <end position="523"/>
    </location>
</feature>
<dbReference type="EMBL" id="NMUQ01000001">
    <property type="protein sequence ID" value="OXM16564.1"/>
    <property type="molecule type" value="Genomic_DNA"/>
</dbReference>
<accession>A0A229P3P6</accession>
<dbReference type="Gene3D" id="2.60.40.3500">
    <property type="match status" value="1"/>
</dbReference>
<feature type="region of interest" description="Disordered" evidence="2">
    <location>
        <begin position="148"/>
        <end position="214"/>
    </location>
</feature>
<dbReference type="PANTHER" id="PTHR30404:SF0">
    <property type="entry name" value="N-ACETYLMURAMOYL-L-ALANINE AMIDASE AMIC"/>
    <property type="match status" value="1"/>
</dbReference>
<sequence>MMKKVVLMLLFVVVSLSMFATVSSAASKAPKLFLNGLELQSASAPRIEKSTTFIPIRTVAEGMGFDVTWDKAAKKAVIHNGDSLIELVVGSKSAQVNGSKVGLATPARIVGNGSASTTMVPLRFVSENMGLQVYYDAPAKSVYLFQPNVEEPTNPGSDGGNGTEPGGTEPGGGNTPPGDGNTAPGGGNTNPGGSNGNNGNGGNTGGNSGTGTIPSDAQALITSIDYDGIGTTNIAYEGITSVGEPQVLTNPDRLVLDIPAAAFKETFSPGFTATTAKMGELVTEGPLLTKVRYSYYSDKPSTVRLVWDLQGAAQYTVTKTEGLIQLTIGNALEPIPTEPTTPSGDKIFKVVIDAGHGQQDPGASGATGKTEKSFNLAIALKVNELLKKEPRIQPILTRSDDTFLTLDERVALANKLNADLFLSIHANALKGSPASGTETYYSRPDSKTFADIIHKHLLDATDLPDRKVKTAGFVVIKKTNMPAVLTESGFLTNSKDEAVLFNEAKQNEIAQALVKGIKEYLNL</sequence>
<dbReference type="Gene3D" id="3.30.457.10">
    <property type="entry name" value="Copper amine oxidase-like, N-terminal domain"/>
    <property type="match status" value="1"/>
</dbReference>